<keyword evidence="2" id="KW-0812">Transmembrane</keyword>
<feature type="transmembrane region" description="Helical" evidence="2">
    <location>
        <begin position="57"/>
        <end position="76"/>
    </location>
</feature>
<name>A0A506U656_9HYPH</name>
<evidence type="ECO:0000313" key="4">
    <source>
        <dbReference type="Proteomes" id="UP000318801"/>
    </source>
</evidence>
<protein>
    <recommendedName>
        <fullName evidence="5">Pentapeptide repeat protein</fullName>
    </recommendedName>
</protein>
<gene>
    <name evidence="3" type="ORF">FJU08_17460</name>
</gene>
<feature type="coiled-coil region" evidence="1">
    <location>
        <begin position="79"/>
        <end position="123"/>
    </location>
</feature>
<dbReference type="SUPFAM" id="SSF141571">
    <property type="entry name" value="Pentapeptide repeat-like"/>
    <property type="match status" value="1"/>
</dbReference>
<keyword evidence="4" id="KW-1185">Reference proteome</keyword>
<dbReference type="Gene3D" id="2.160.20.80">
    <property type="entry name" value="E3 ubiquitin-protein ligase SopA"/>
    <property type="match status" value="1"/>
</dbReference>
<feature type="transmembrane region" description="Helical" evidence="2">
    <location>
        <begin position="20"/>
        <end position="45"/>
    </location>
</feature>
<proteinExistence type="predicted"/>
<keyword evidence="2" id="KW-1133">Transmembrane helix</keyword>
<comment type="caution">
    <text evidence="3">The sequence shown here is derived from an EMBL/GenBank/DDBJ whole genome shotgun (WGS) entry which is preliminary data.</text>
</comment>
<accession>A0A506U656</accession>
<keyword evidence="2" id="KW-0472">Membrane</keyword>
<evidence type="ECO:0000256" key="1">
    <source>
        <dbReference type="SAM" id="Coils"/>
    </source>
</evidence>
<dbReference type="AlphaFoldDB" id="A0A506U656"/>
<evidence type="ECO:0000313" key="3">
    <source>
        <dbReference type="EMBL" id="TPW28591.1"/>
    </source>
</evidence>
<organism evidence="3 4">
    <name type="scientific">Martelella alba</name>
    <dbReference type="NCBI Taxonomy" id="2590451"/>
    <lineage>
        <taxon>Bacteria</taxon>
        <taxon>Pseudomonadati</taxon>
        <taxon>Pseudomonadota</taxon>
        <taxon>Alphaproteobacteria</taxon>
        <taxon>Hyphomicrobiales</taxon>
        <taxon>Aurantimonadaceae</taxon>
        <taxon>Martelella</taxon>
    </lineage>
</organism>
<reference evidence="3 4" key="1">
    <citation type="submission" date="2019-06" db="EMBL/GenBank/DDBJ databases">
        <authorList>
            <person name="Li M."/>
        </authorList>
    </citation>
    <scope>NUCLEOTIDE SEQUENCE [LARGE SCALE GENOMIC DNA]</scope>
    <source>
        <strain evidence="3 4">BGMRC2036</strain>
    </source>
</reference>
<keyword evidence="1" id="KW-0175">Coiled coil</keyword>
<dbReference type="Proteomes" id="UP000318801">
    <property type="component" value="Unassembled WGS sequence"/>
</dbReference>
<dbReference type="EMBL" id="VHLG01000012">
    <property type="protein sequence ID" value="TPW28591.1"/>
    <property type="molecule type" value="Genomic_DNA"/>
</dbReference>
<evidence type="ECO:0008006" key="5">
    <source>
        <dbReference type="Google" id="ProtNLM"/>
    </source>
</evidence>
<sequence>MSMKPNLKTDEKTWQGCLGFVAMLFAIVVGVGSIILSFGFGLSWARVNKDHVAILKDYLLIAAGLTTFATIIWRGMMTDQQVRIQREQVDTQINQLERQREQVDQQREQVELLRRQIDSSNAARYIDLLAEGTKLLEAEGAHQKIAGVAILREVICGLDYEVLRNPAMTLIASEWKENYKSAADLPYLKLIKDALSEGIKLGARSNISAVFEAPNDNFEWVLVEGFASQSYSGGIITNENRPHISTIMQEPKISFRNVKIYNGKIDTKEATFSDCYFIKCRFKEIRIDDINENYFCDCDFSGCNFIFYERFTDTSFISAKFKNCYFIYENIPSLIVLTSDETEFTSMDWSSFLSARESFDDFMNVD</sequence>
<evidence type="ECO:0000256" key="2">
    <source>
        <dbReference type="SAM" id="Phobius"/>
    </source>
</evidence>